<feature type="transmembrane region" description="Helical" evidence="1">
    <location>
        <begin position="58"/>
        <end position="75"/>
    </location>
</feature>
<keyword evidence="1" id="KW-0472">Membrane</keyword>
<gene>
    <name evidence="2" type="ORF">LY01_02604</name>
</gene>
<evidence type="ECO:0000313" key="3">
    <source>
        <dbReference type="Proteomes" id="UP000239002"/>
    </source>
</evidence>
<reference evidence="2 3" key="1">
    <citation type="submission" date="2018-02" db="EMBL/GenBank/DDBJ databases">
        <title>Genomic Encyclopedia of Archaeal and Bacterial Type Strains, Phase II (KMG-II): from individual species to whole genera.</title>
        <authorList>
            <person name="Goeker M."/>
        </authorList>
    </citation>
    <scope>NUCLEOTIDE SEQUENCE [LARGE SCALE GENOMIC DNA]</scope>
    <source>
        <strain evidence="2 3">DSM 16809</strain>
    </source>
</reference>
<proteinExistence type="predicted"/>
<evidence type="ECO:0000256" key="1">
    <source>
        <dbReference type="SAM" id="Phobius"/>
    </source>
</evidence>
<evidence type="ECO:0000313" key="2">
    <source>
        <dbReference type="EMBL" id="PPK93319.1"/>
    </source>
</evidence>
<dbReference type="InterPro" id="IPR021484">
    <property type="entry name" value="DUF3137"/>
</dbReference>
<accession>A0A2S6IGI2</accession>
<sequence length="354" mass="41032">MRSELIELLRQNSIQLEKKRRKLKPLALLYGFTVVPIRFLLKVAAVLIVIIGLFFPPIVLWLFLIGAIYIGLIFIPNPKEIYHDYIKEGILPEIFKAVNSNYKYEPFGYNQEDLHSSGFFNKTFFRNNVRITGEDRVKGVIENVEVDFNEISFFREDINWPKSIGVFLLIIFLLPVIIFRLITSEGGDINAGCGGSLFVRDTIQYYRGLFLCADFNKNFEGNVIMMPKSIESKWDRFTDSVFGSSFSKIQIENQLINSKYSIYTTNLQTGFYVLSPNLIEAIAQIIETEKVLPMISFNSGKIYMSIPWNRDYFSVNINKSVEGVEYFTNYIDDIQSFEKIIKHLKLNVKIWSKT</sequence>
<dbReference type="OrthoDB" id="4960523at2"/>
<keyword evidence="1" id="KW-1133">Transmembrane helix</keyword>
<feature type="transmembrane region" description="Helical" evidence="1">
    <location>
        <begin position="164"/>
        <end position="182"/>
    </location>
</feature>
<dbReference type="RefSeq" id="WP_104516275.1">
    <property type="nucleotide sequence ID" value="NZ_MQVW01000012.1"/>
</dbReference>
<organism evidence="2 3">
    <name type="scientific">Nonlabens xylanidelens</name>
    <dbReference type="NCBI Taxonomy" id="191564"/>
    <lineage>
        <taxon>Bacteria</taxon>
        <taxon>Pseudomonadati</taxon>
        <taxon>Bacteroidota</taxon>
        <taxon>Flavobacteriia</taxon>
        <taxon>Flavobacteriales</taxon>
        <taxon>Flavobacteriaceae</taxon>
        <taxon>Nonlabens</taxon>
    </lineage>
</organism>
<keyword evidence="1" id="KW-0812">Transmembrane</keyword>
<protein>
    <submittedName>
        <fullName evidence="2">Uncharacterized protein DUF3137</fullName>
    </submittedName>
</protein>
<feature type="transmembrane region" description="Helical" evidence="1">
    <location>
        <begin position="27"/>
        <end position="52"/>
    </location>
</feature>
<dbReference type="Proteomes" id="UP000239002">
    <property type="component" value="Unassembled WGS sequence"/>
</dbReference>
<dbReference type="AlphaFoldDB" id="A0A2S6IGI2"/>
<dbReference type="Pfam" id="PF11335">
    <property type="entry name" value="DUF3137"/>
    <property type="match status" value="1"/>
</dbReference>
<comment type="caution">
    <text evidence="2">The sequence shown here is derived from an EMBL/GenBank/DDBJ whole genome shotgun (WGS) entry which is preliminary data.</text>
</comment>
<dbReference type="EMBL" id="PTJE01000007">
    <property type="protein sequence ID" value="PPK93319.1"/>
    <property type="molecule type" value="Genomic_DNA"/>
</dbReference>
<keyword evidence="3" id="KW-1185">Reference proteome</keyword>
<name>A0A2S6IGI2_9FLAO</name>